<dbReference type="KEGG" id="afs:AFR_08630"/>
<dbReference type="AlphaFoldDB" id="U5VWA1"/>
<dbReference type="PATRIC" id="fig|1246995.3.peg.1756"/>
<organism evidence="1 2">
    <name type="scientific">Actinoplanes friuliensis DSM 7358</name>
    <dbReference type="NCBI Taxonomy" id="1246995"/>
    <lineage>
        <taxon>Bacteria</taxon>
        <taxon>Bacillati</taxon>
        <taxon>Actinomycetota</taxon>
        <taxon>Actinomycetes</taxon>
        <taxon>Micromonosporales</taxon>
        <taxon>Micromonosporaceae</taxon>
        <taxon>Actinoplanes</taxon>
    </lineage>
</organism>
<dbReference type="Proteomes" id="UP000017746">
    <property type="component" value="Chromosome"/>
</dbReference>
<name>U5VWA1_9ACTN</name>
<accession>U5VWA1</accession>
<reference evidence="1 2" key="1">
    <citation type="journal article" date="2014" name="J. Biotechnol.">
        <title>Complete genome sequence of the actinobacterium Actinoplanes friuliensis HAG 010964, producer of the lipopeptide antibiotic friulimycin.</title>
        <authorList>
            <person name="Ruckert C."/>
            <person name="Szczepanowski R."/>
            <person name="Albersmeier A."/>
            <person name="Goesmann A."/>
            <person name="Fischer N."/>
            <person name="Steinkamper A."/>
            <person name="Puhler A."/>
            <person name="Biener R."/>
            <person name="Schwartz D."/>
            <person name="Kalinowski J."/>
        </authorList>
    </citation>
    <scope>NUCLEOTIDE SEQUENCE [LARGE SCALE GENOMIC DNA]</scope>
    <source>
        <strain evidence="1 2">DSM 7358</strain>
    </source>
</reference>
<dbReference type="eggNOG" id="ENOG5031VGD">
    <property type="taxonomic scope" value="Bacteria"/>
</dbReference>
<dbReference type="STRING" id="1246995.AFR_08630"/>
<proteinExistence type="predicted"/>
<dbReference type="HOGENOM" id="CLU_2317138_0_0_11"/>
<dbReference type="RefSeq" id="WP_023359546.1">
    <property type="nucleotide sequence ID" value="NC_022657.1"/>
</dbReference>
<dbReference type="OrthoDB" id="3539899at2"/>
<evidence type="ECO:0000313" key="1">
    <source>
        <dbReference type="EMBL" id="AGZ40015.1"/>
    </source>
</evidence>
<protein>
    <submittedName>
        <fullName evidence="1">Uncharacterized protein</fullName>
    </submittedName>
</protein>
<gene>
    <name evidence="1" type="ORF">AFR_08630</name>
</gene>
<sequence>MAAVIHQPKIAFDGARAFVRAAGTPAYDALATQMLSRLGTDWYGELANTRQRLLTASVESSDNDRFTADTETSKWRVRLEDLLRRRPDLATAVRELTEAVSAR</sequence>
<keyword evidence="2" id="KW-1185">Reference proteome</keyword>
<dbReference type="EMBL" id="CP006272">
    <property type="protein sequence ID" value="AGZ40015.1"/>
    <property type="molecule type" value="Genomic_DNA"/>
</dbReference>
<evidence type="ECO:0000313" key="2">
    <source>
        <dbReference type="Proteomes" id="UP000017746"/>
    </source>
</evidence>